<gene>
    <name evidence="2" type="ORF">E3D00_06595</name>
</gene>
<dbReference type="PANTHER" id="PTHR14087">
    <property type="entry name" value="THYMOCYTE NUCLEAR PROTEIN 1"/>
    <property type="match status" value="1"/>
</dbReference>
<keyword evidence="3" id="KW-1185">Reference proteome</keyword>
<sequence>MAYWLIKSEPEAFSWAEQVSNDVEPWTGVRNYQARNNLVAMRHGDLALFYHSVSEKSIVGVVEVVKEAYPDPTTDDERWKCVDVKAKGAFAHPITLKEIKADPELSEMALLKQSRLSVAPVTEKEFYYLVRLGAWENL</sequence>
<reference evidence="2 3" key="1">
    <citation type="submission" date="2019-03" db="EMBL/GenBank/DDBJ databases">
        <title>The complete genome sequence of Swingsia samuiensis NBRC107927(T).</title>
        <authorList>
            <person name="Chua K.-O."/>
            <person name="Chan K.-G."/>
            <person name="See-Too W.-S."/>
        </authorList>
    </citation>
    <scope>NUCLEOTIDE SEQUENCE [LARGE SCALE GENOMIC DNA]</scope>
    <source>
        <strain evidence="2 3">AH83</strain>
    </source>
</reference>
<accession>A0A4Y6UJN4</accession>
<dbReference type="Pfam" id="PF01878">
    <property type="entry name" value="EVE"/>
    <property type="match status" value="1"/>
</dbReference>
<dbReference type="OrthoDB" id="9791347at2"/>
<organism evidence="2 3">
    <name type="scientific">Swingsia samuiensis</name>
    <dbReference type="NCBI Taxonomy" id="1293412"/>
    <lineage>
        <taxon>Bacteria</taxon>
        <taxon>Pseudomonadati</taxon>
        <taxon>Pseudomonadota</taxon>
        <taxon>Alphaproteobacteria</taxon>
        <taxon>Acetobacterales</taxon>
        <taxon>Acetobacteraceae</taxon>
        <taxon>Swingsia</taxon>
    </lineage>
</organism>
<dbReference type="SUPFAM" id="SSF88697">
    <property type="entry name" value="PUA domain-like"/>
    <property type="match status" value="1"/>
</dbReference>
<dbReference type="EMBL" id="CP038141">
    <property type="protein sequence ID" value="QDH17264.1"/>
    <property type="molecule type" value="Genomic_DNA"/>
</dbReference>
<name>A0A4Y6UJN4_9PROT</name>
<evidence type="ECO:0000313" key="2">
    <source>
        <dbReference type="EMBL" id="QDH17264.1"/>
    </source>
</evidence>
<feature type="domain" description="EVE" evidence="1">
    <location>
        <begin position="2"/>
        <end position="131"/>
    </location>
</feature>
<dbReference type="Proteomes" id="UP000316313">
    <property type="component" value="Chromosome"/>
</dbReference>
<dbReference type="PANTHER" id="PTHR14087:SF7">
    <property type="entry name" value="THYMOCYTE NUCLEAR PROTEIN 1"/>
    <property type="match status" value="1"/>
</dbReference>
<dbReference type="InterPro" id="IPR015947">
    <property type="entry name" value="PUA-like_sf"/>
</dbReference>
<proteinExistence type="predicted"/>
<dbReference type="CDD" id="cd21133">
    <property type="entry name" value="EVE"/>
    <property type="match status" value="1"/>
</dbReference>
<dbReference type="KEGG" id="ssam:E3D00_06595"/>
<evidence type="ECO:0000313" key="3">
    <source>
        <dbReference type="Proteomes" id="UP000316313"/>
    </source>
</evidence>
<dbReference type="Gene3D" id="3.10.590.10">
    <property type="entry name" value="ph1033 like domains"/>
    <property type="match status" value="1"/>
</dbReference>
<protein>
    <submittedName>
        <fullName evidence="2">EVE domain-containing protein</fullName>
    </submittedName>
</protein>
<evidence type="ECO:0000259" key="1">
    <source>
        <dbReference type="Pfam" id="PF01878"/>
    </source>
</evidence>
<dbReference type="InterPro" id="IPR052181">
    <property type="entry name" value="5hmC_binding"/>
</dbReference>
<dbReference type="InterPro" id="IPR047197">
    <property type="entry name" value="THYN1-like_EVE"/>
</dbReference>
<dbReference type="AlphaFoldDB" id="A0A4Y6UJN4"/>
<dbReference type="RefSeq" id="WP_141461040.1">
    <property type="nucleotide sequence ID" value="NZ_CP038141.1"/>
</dbReference>
<dbReference type="InterPro" id="IPR002740">
    <property type="entry name" value="EVE_domain"/>
</dbReference>